<keyword evidence="4" id="KW-1185">Reference proteome</keyword>
<proteinExistence type="predicted"/>
<protein>
    <recommendedName>
        <fullName evidence="2">CPAF-like PDZ domain-containing protein</fullName>
    </recommendedName>
</protein>
<dbReference type="OrthoDB" id="27214at2759"/>
<feature type="domain" description="CPAF-like PDZ" evidence="2">
    <location>
        <begin position="174"/>
        <end position="281"/>
    </location>
</feature>
<dbReference type="InterPro" id="IPR056186">
    <property type="entry name" value="PDZ_CPAF-rel"/>
</dbReference>
<feature type="signal peptide" evidence="1">
    <location>
        <begin position="1"/>
        <end position="18"/>
    </location>
</feature>
<dbReference type="Pfam" id="PF23658">
    <property type="entry name" value="PDZ_CPAF_rel"/>
    <property type="match status" value="1"/>
</dbReference>
<feature type="chain" id="PRO_5026314934" description="CPAF-like PDZ domain-containing protein" evidence="1">
    <location>
        <begin position="19"/>
        <end position="659"/>
    </location>
</feature>
<reference evidence="3" key="1">
    <citation type="journal article" date="2020" name="Stud. Mycol.">
        <title>101 Dothideomycetes genomes: a test case for predicting lifestyles and emergence of pathogens.</title>
        <authorList>
            <person name="Haridas S."/>
            <person name="Albert R."/>
            <person name="Binder M."/>
            <person name="Bloem J."/>
            <person name="Labutti K."/>
            <person name="Salamov A."/>
            <person name="Andreopoulos B."/>
            <person name="Baker S."/>
            <person name="Barry K."/>
            <person name="Bills G."/>
            <person name="Bluhm B."/>
            <person name="Cannon C."/>
            <person name="Castanera R."/>
            <person name="Culley D."/>
            <person name="Daum C."/>
            <person name="Ezra D."/>
            <person name="Gonzalez J."/>
            <person name="Henrissat B."/>
            <person name="Kuo A."/>
            <person name="Liang C."/>
            <person name="Lipzen A."/>
            <person name="Lutzoni F."/>
            <person name="Magnuson J."/>
            <person name="Mondo S."/>
            <person name="Nolan M."/>
            <person name="Ohm R."/>
            <person name="Pangilinan J."/>
            <person name="Park H.-J."/>
            <person name="Ramirez L."/>
            <person name="Alfaro M."/>
            <person name="Sun H."/>
            <person name="Tritt A."/>
            <person name="Yoshinaga Y."/>
            <person name="Zwiers L.-H."/>
            <person name="Turgeon B."/>
            <person name="Goodwin S."/>
            <person name="Spatafora J."/>
            <person name="Crous P."/>
            <person name="Grigoriev I."/>
        </authorList>
    </citation>
    <scope>NUCLEOTIDE SEQUENCE</scope>
    <source>
        <strain evidence="3">CBS 262.69</strain>
    </source>
</reference>
<evidence type="ECO:0000256" key="1">
    <source>
        <dbReference type="SAM" id="SignalP"/>
    </source>
</evidence>
<evidence type="ECO:0000259" key="2">
    <source>
        <dbReference type="Pfam" id="PF23658"/>
    </source>
</evidence>
<dbReference type="PANTHER" id="PTHR37049:SF4">
    <property type="entry name" value="RHODANESE DOMAIN-CONTAINING PROTEIN"/>
    <property type="match status" value="1"/>
</dbReference>
<dbReference type="AlphaFoldDB" id="A0A6G1HUA7"/>
<name>A0A6G1HUA7_9PEZI</name>
<evidence type="ECO:0000313" key="3">
    <source>
        <dbReference type="EMBL" id="KAF2399582.1"/>
    </source>
</evidence>
<dbReference type="InterPro" id="IPR029045">
    <property type="entry name" value="ClpP/crotonase-like_dom_sf"/>
</dbReference>
<evidence type="ECO:0000313" key="4">
    <source>
        <dbReference type="Proteomes" id="UP000799640"/>
    </source>
</evidence>
<sequence>MVHAFLSVGLLTVGLVSAQRYVNPNIPMEDIVPALTKAPLLPRASATGACAEVSASQAETRKATAVATILKVPADTAYECLTSVPLDVQGGLELIDGLKAYWQWQSTTAYLKEPTSDWDNPKVDIFQELDDIAANLKSGQHKNEYHFQLALTDLANKAHDFHFVWNSDIGSVFQFHRGYTLIAVSEDCLALPKIYIYAITARRHRWHRYQYLRNLMAFDGTYHDSDARYNNLFYNPASTASSGSSPLFTFSHKFPGAVTKFEFENGTAVSNKNQAYVEKSFEAVDSGEAFFKAFFVGHPSYVVAGYFFNSTKHEDGAVLSITSFLPPKNDLSGFTNAVTMFFDECRKTNKSKLIIDPRGNGGGELFPGMEPYGASRLHASEALDAISSTISANFTDINSEKVPDYLKREFGFFARYSYKEALNENGTDFSFWKDYYGPHEFHGDRFTSLASSKPTAPLLPATATLPPSPFDADDILLVTDGLCGSTCTLFHEFMHTQAGVHTLTFGGRPQTGPMQSQGGSRGALLLPLDQILRLASRIFPLGSAQQQADWNKTSIGTILSNEAPVSRCLRMGNGLLGCAVNARDNIRCGDNSQTPLEFTYEAADCRLFYTAEMYSDAEEVWKGAYDAKWNGKSCVEGSMGDASSLAKTHPWGKAGGLVD</sequence>
<dbReference type="EMBL" id="ML996697">
    <property type="protein sequence ID" value="KAF2399582.1"/>
    <property type="molecule type" value="Genomic_DNA"/>
</dbReference>
<dbReference type="InterPro" id="IPR052766">
    <property type="entry name" value="S41A_metabolite_peptidase"/>
</dbReference>
<dbReference type="SUPFAM" id="SSF52096">
    <property type="entry name" value="ClpP/crotonase"/>
    <property type="match status" value="1"/>
</dbReference>
<dbReference type="Proteomes" id="UP000799640">
    <property type="component" value="Unassembled WGS sequence"/>
</dbReference>
<accession>A0A6G1HUA7</accession>
<gene>
    <name evidence="3" type="ORF">EJ06DRAFT_522458</name>
</gene>
<dbReference type="PANTHER" id="PTHR37049">
    <property type="entry name" value="PEPTIDASE S41 FAMILY PROTEIN"/>
    <property type="match status" value="1"/>
</dbReference>
<keyword evidence="1" id="KW-0732">Signal</keyword>
<organism evidence="3 4">
    <name type="scientific">Trichodelitschia bisporula</name>
    <dbReference type="NCBI Taxonomy" id="703511"/>
    <lineage>
        <taxon>Eukaryota</taxon>
        <taxon>Fungi</taxon>
        <taxon>Dikarya</taxon>
        <taxon>Ascomycota</taxon>
        <taxon>Pezizomycotina</taxon>
        <taxon>Dothideomycetes</taxon>
        <taxon>Dothideomycetes incertae sedis</taxon>
        <taxon>Phaeotrichales</taxon>
        <taxon>Phaeotrichaceae</taxon>
        <taxon>Trichodelitschia</taxon>
    </lineage>
</organism>